<dbReference type="EMBL" id="ACYG01000027">
    <property type="protein sequence ID" value="EEV17137.1"/>
    <property type="molecule type" value="Genomic_DNA"/>
</dbReference>
<proteinExistence type="predicted"/>
<keyword evidence="1" id="KW-0472">Membrane</keyword>
<keyword evidence="1" id="KW-0812">Transmembrane</keyword>
<dbReference type="Proteomes" id="UP000005709">
    <property type="component" value="Unassembled WGS sequence"/>
</dbReference>
<reference evidence="2 3" key="1">
    <citation type="submission" date="2009-07" db="EMBL/GenBank/DDBJ databases">
        <authorList>
            <person name="Madupu R."/>
            <person name="Sebastian Y."/>
            <person name="Durkin A.S."/>
            <person name="Torralba M."/>
            <person name="Methe B."/>
            <person name="Sutton G.G."/>
            <person name="Strausberg R.L."/>
            <person name="Nelson K.E."/>
        </authorList>
    </citation>
    <scope>NUCLEOTIDE SEQUENCE [LARGE SCALE GENOMIC DNA]</scope>
    <source>
        <strain evidence="2 3">RM3268</strain>
    </source>
</reference>
<dbReference type="AlphaFoldDB" id="C8PJN2"/>
<comment type="caution">
    <text evidence="2">The sequence shown here is derived from an EMBL/GenBank/DDBJ whole genome shotgun (WGS) entry which is preliminary data.</text>
</comment>
<name>C8PJN2_9BACT</name>
<evidence type="ECO:0000313" key="3">
    <source>
        <dbReference type="Proteomes" id="UP000005709"/>
    </source>
</evidence>
<sequence>MQLRLNRIVSQGIVALLSPYAVCFCGRSLCAVIVSTAPLGDLGREL</sequence>
<feature type="transmembrane region" description="Helical" evidence="1">
    <location>
        <begin position="12"/>
        <end position="37"/>
    </location>
</feature>
<evidence type="ECO:0000313" key="2">
    <source>
        <dbReference type="EMBL" id="EEV17137.1"/>
    </source>
</evidence>
<keyword evidence="1" id="KW-1133">Transmembrane helix</keyword>
<protein>
    <submittedName>
        <fullName evidence="2">Uncharacterized protein</fullName>
    </submittedName>
</protein>
<gene>
    <name evidence="2" type="ORF">CAMGR0001_1432</name>
</gene>
<evidence type="ECO:0000256" key="1">
    <source>
        <dbReference type="SAM" id="Phobius"/>
    </source>
</evidence>
<accession>C8PJN2</accession>
<organism evidence="2 3">
    <name type="scientific">Campylobacter gracilis RM3268</name>
    <dbReference type="NCBI Taxonomy" id="553220"/>
    <lineage>
        <taxon>Bacteria</taxon>
        <taxon>Pseudomonadati</taxon>
        <taxon>Campylobacterota</taxon>
        <taxon>Epsilonproteobacteria</taxon>
        <taxon>Campylobacterales</taxon>
        <taxon>Campylobacteraceae</taxon>
        <taxon>Campylobacter</taxon>
    </lineage>
</organism>
<keyword evidence="3" id="KW-1185">Reference proteome</keyword>